<comment type="caution">
    <text evidence="4">The sequence shown here is derived from an EMBL/GenBank/DDBJ whole genome shotgun (WGS) entry which is preliminary data.</text>
</comment>
<dbReference type="EMBL" id="JBHTEF010000001">
    <property type="protein sequence ID" value="MFC7581215.1"/>
    <property type="molecule type" value="Genomic_DNA"/>
</dbReference>
<organism evidence="4 5">
    <name type="scientific">Schaalia naturae</name>
    <dbReference type="NCBI Taxonomy" id="635203"/>
    <lineage>
        <taxon>Bacteria</taxon>
        <taxon>Bacillati</taxon>
        <taxon>Actinomycetota</taxon>
        <taxon>Actinomycetes</taxon>
        <taxon>Actinomycetales</taxon>
        <taxon>Actinomycetaceae</taxon>
        <taxon>Schaalia</taxon>
    </lineage>
</organism>
<feature type="transmembrane region" description="Helical" evidence="2">
    <location>
        <begin position="142"/>
        <end position="165"/>
    </location>
</feature>
<feature type="transmembrane region" description="Helical" evidence="2">
    <location>
        <begin position="61"/>
        <end position="81"/>
    </location>
</feature>
<keyword evidence="5" id="KW-1185">Reference proteome</keyword>
<accession>A0ABW2SM58</accession>
<evidence type="ECO:0000256" key="1">
    <source>
        <dbReference type="SAM" id="MobiDB-lite"/>
    </source>
</evidence>
<dbReference type="RefSeq" id="WP_380974299.1">
    <property type="nucleotide sequence ID" value="NZ_JBHTEF010000001.1"/>
</dbReference>
<feature type="region of interest" description="Disordered" evidence="1">
    <location>
        <begin position="1"/>
        <end position="32"/>
    </location>
</feature>
<gene>
    <name evidence="4" type="ORF">ACFQWG_08390</name>
</gene>
<dbReference type="Pfam" id="PF14340">
    <property type="entry name" value="DUF4395"/>
    <property type="match status" value="1"/>
</dbReference>
<feature type="compositionally biased region" description="Pro residues" evidence="1">
    <location>
        <begin position="1"/>
        <end position="24"/>
    </location>
</feature>
<proteinExistence type="predicted"/>
<protein>
    <submittedName>
        <fullName evidence="4">DUF4395 domain-containing protein</fullName>
    </submittedName>
</protein>
<feature type="transmembrane region" description="Helical" evidence="2">
    <location>
        <begin position="115"/>
        <end position="136"/>
    </location>
</feature>
<name>A0ABW2SM58_9ACTO</name>
<keyword evidence="2" id="KW-0472">Membrane</keyword>
<evidence type="ECO:0000313" key="4">
    <source>
        <dbReference type="EMBL" id="MFC7581215.1"/>
    </source>
</evidence>
<dbReference type="InterPro" id="IPR025508">
    <property type="entry name" value="DUF4395"/>
</dbReference>
<keyword evidence="2" id="KW-0812">Transmembrane</keyword>
<sequence>MPEPIPGSAPEPEGPGTRPAPPPATREGVDPRGTRFSAGATALLLGVDIVLGSAGGGGSTAAVWLLALITAVFAWGAFAGVRRHPYGWLFRALVRPRLGAPAELEAPEPPTFAQLVGLVISAIGLVLGLIGLQWGLVAAAALAFIASFLNAAFGYCLGCELYLLLQRARRGGTVAV</sequence>
<keyword evidence="2" id="KW-1133">Transmembrane helix</keyword>
<feature type="domain" description="DUF4395" evidence="3">
    <location>
        <begin position="29"/>
        <end position="167"/>
    </location>
</feature>
<evidence type="ECO:0000313" key="5">
    <source>
        <dbReference type="Proteomes" id="UP001596527"/>
    </source>
</evidence>
<reference evidence="5" key="1">
    <citation type="journal article" date="2019" name="Int. J. Syst. Evol. Microbiol.">
        <title>The Global Catalogue of Microorganisms (GCM) 10K type strain sequencing project: providing services to taxonomists for standard genome sequencing and annotation.</title>
        <authorList>
            <consortium name="The Broad Institute Genomics Platform"/>
            <consortium name="The Broad Institute Genome Sequencing Center for Infectious Disease"/>
            <person name="Wu L."/>
            <person name="Ma J."/>
        </authorList>
    </citation>
    <scope>NUCLEOTIDE SEQUENCE [LARGE SCALE GENOMIC DNA]</scope>
    <source>
        <strain evidence="5">CCUG 56698</strain>
    </source>
</reference>
<dbReference type="Proteomes" id="UP001596527">
    <property type="component" value="Unassembled WGS sequence"/>
</dbReference>
<evidence type="ECO:0000259" key="3">
    <source>
        <dbReference type="Pfam" id="PF14340"/>
    </source>
</evidence>
<evidence type="ECO:0000256" key="2">
    <source>
        <dbReference type="SAM" id="Phobius"/>
    </source>
</evidence>